<dbReference type="CDD" id="cd11062">
    <property type="entry name" value="CYP58-like"/>
    <property type="match status" value="1"/>
</dbReference>
<dbReference type="Pfam" id="PF00067">
    <property type="entry name" value="p450"/>
    <property type="match status" value="1"/>
</dbReference>
<dbReference type="GO" id="GO:0020037">
    <property type="term" value="F:heme binding"/>
    <property type="evidence" value="ECO:0007669"/>
    <property type="project" value="InterPro"/>
</dbReference>
<evidence type="ECO:0000256" key="1">
    <source>
        <dbReference type="ARBA" id="ARBA00001971"/>
    </source>
</evidence>
<evidence type="ECO:0000256" key="9">
    <source>
        <dbReference type="SAM" id="Phobius"/>
    </source>
</evidence>
<dbReference type="PRINTS" id="PR00463">
    <property type="entry name" value="EP450I"/>
</dbReference>
<keyword evidence="6 7" id="KW-0408">Iron</keyword>
<keyword evidence="8" id="KW-0503">Monooxygenase</keyword>
<keyword evidence="4 7" id="KW-0479">Metal-binding</keyword>
<dbReference type="InterPro" id="IPR050121">
    <property type="entry name" value="Cytochrome_P450_monoxygenase"/>
</dbReference>
<dbReference type="SUPFAM" id="SSF48264">
    <property type="entry name" value="Cytochrome P450"/>
    <property type="match status" value="1"/>
</dbReference>
<gene>
    <name evidence="10" type="primary">PcCYP_24s</name>
</gene>
<dbReference type="InterPro" id="IPR002401">
    <property type="entry name" value="Cyt_P450_E_grp-I"/>
</dbReference>
<protein>
    <submittedName>
        <fullName evidence="10">Cytochrome P450</fullName>
    </submittedName>
</protein>
<comment type="similarity">
    <text evidence="3 8">Belongs to the cytochrome P450 family.</text>
</comment>
<dbReference type="Gene3D" id="1.10.630.10">
    <property type="entry name" value="Cytochrome P450"/>
    <property type="match status" value="1"/>
</dbReference>
<dbReference type="InterPro" id="IPR001128">
    <property type="entry name" value="Cyt_P450"/>
</dbReference>
<dbReference type="EMBL" id="AB597840">
    <property type="protein sequence ID" value="BAL05127.1"/>
    <property type="molecule type" value="mRNA"/>
</dbReference>
<dbReference type="PROSITE" id="PS00086">
    <property type="entry name" value="CYTOCHROME_P450"/>
    <property type="match status" value="1"/>
</dbReference>
<keyword evidence="9" id="KW-1133">Transmembrane helix</keyword>
<evidence type="ECO:0000256" key="5">
    <source>
        <dbReference type="ARBA" id="ARBA00023002"/>
    </source>
</evidence>
<proteinExistence type="evidence at transcript level"/>
<keyword evidence="5 8" id="KW-0560">Oxidoreductase</keyword>
<dbReference type="GO" id="GO:0016705">
    <property type="term" value="F:oxidoreductase activity, acting on paired donors, with incorporation or reduction of molecular oxygen"/>
    <property type="evidence" value="ECO:0007669"/>
    <property type="project" value="InterPro"/>
</dbReference>
<organism evidence="10">
    <name type="scientific">Phanerodontia chrysosporium</name>
    <name type="common">White-rot fungus</name>
    <name type="synonym">Sporotrichum pruinosum</name>
    <dbReference type="NCBI Taxonomy" id="2822231"/>
    <lineage>
        <taxon>Eukaryota</taxon>
        <taxon>Fungi</taxon>
        <taxon>Dikarya</taxon>
        <taxon>Basidiomycota</taxon>
        <taxon>Agaricomycotina</taxon>
        <taxon>Agaricomycetes</taxon>
        <taxon>Polyporales</taxon>
        <taxon>Phanerochaetaceae</taxon>
        <taxon>Phanerodontia</taxon>
    </lineage>
</organism>
<dbReference type="InterPro" id="IPR036396">
    <property type="entry name" value="Cyt_P450_sf"/>
</dbReference>
<reference evidence="10" key="1">
    <citation type="submission" date="2010-10" db="EMBL/GenBank/DDBJ databases">
        <title>Phanerochaete chrysosporium cytochrome P450.</title>
        <authorList>
            <person name="Hirosue S."/>
            <person name="Hiratsuka N."/>
            <person name="Ichinose H."/>
            <person name="Wariishi H."/>
        </authorList>
    </citation>
    <scope>NUCLEOTIDE SEQUENCE</scope>
    <source>
        <strain evidence="10">ATCC 34541</strain>
    </source>
</reference>
<evidence type="ECO:0000256" key="4">
    <source>
        <dbReference type="ARBA" id="ARBA00022723"/>
    </source>
</evidence>
<dbReference type="GO" id="GO:0004497">
    <property type="term" value="F:monooxygenase activity"/>
    <property type="evidence" value="ECO:0007669"/>
    <property type="project" value="UniProtKB-KW"/>
</dbReference>
<feature type="transmembrane region" description="Helical" evidence="9">
    <location>
        <begin position="16"/>
        <end position="38"/>
    </location>
</feature>
<feature type="binding site" description="axial binding residue" evidence="7">
    <location>
        <position position="451"/>
    </location>
    <ligand>
        <name>heme</name>
        <dbReference type="ChEBI" id="CHEBI:30413"/>
    </ligand>
    <ligandPart>
        <name>Fe</name>
        <dbReference type="ChEBI" id="CHEBI:18248"/>
    </ligandPart>
</feature>
<comment type="cofactor">
    <cofactor evidence="1 7">
        <name>heme</name>
        <dbReference type="ChEBI" id="CHEBI:30413"/>
    </cofactor>
</comment>
<evidence type="ECO:0000256" key="7">
    <source>
        <dbReference type="PIRSR" id="PIRSR602401-1"/>
    </source>
</evidence>
<dbReference type="AlphaFoldDB" id="G5EJR5"/>
<dbReference type="InterPro" id="IPR017972">
    <property type="entry name" value="Cyt_P450_CS"/>
</dbReference>
<evidence type="ECO:0000313" key="10">
    <source>
        <dbReference type="EMBL" id="BAL05127.1"/>
    </source>
</evidence>
<keyword evidence="7 8" id="KW-0349">Heme</keyword>
<dbReference type="PANTHER" id="PTHR24305:SF157">
    <property type="entry name" value="N-ACETYLTRYPTOPHAN 6-HYDROXYLASE IVOC-RELATED"/>
    <property type="match status" value="1"/>
</dbReference>
<name>G5EJR5_PHACH</name>
<evidence type="ECO:0000256" key="8">
    <source>
        <dbReference type="RuleBase" id="RU000461"/>
    </source>
</evidence>
<accession>G5EJR5</accession>
<keyword evidence="9" id="KW-0472">Membrane</keyword>
<keyword evidence="9" id="KW-0812">Transmembrane</keyword>
<sequence>MDVVRQALEGRTTKEYAGLALLAFAAYVVANIIYNLYFHPLAKFPGPRAAAASRWWKAYVEVYKGESIVDRLFELHAEYGDVVRITPDELHFSDPKMYNEIYNTRSRWDKDGEMYAPFGGNSTMFTALRYHDAKKRRDLTASLFSRKAVLSLQGSIQEGLDELCDIISARSAAGKTTDLFRAFRCLNLDNVTSFCFGWSLHTVRAPDFRAPPLEEVQNSHGGYQFWKHLMLFRAVLLPVLRLRFFLLWQLKLTGYYDVIQKLKEQVDTLVARPDELEAAPHPIIFHSLIDPAHGAKLSAQELMEEANMFIVAGIGTTSNATGAGVIGVLSNPSTYDKLKTELRTAWPRLDEKPTVEVFESLPYLKAVCKEALRLSHGITSPMLRIVPPQGATLAERFVPGGTQVGVSHLFVHLNPTLFPDPHAFRPERWLEPGAESLDTWLVAFSKGPRSCLGINLGWCELYLNIANLFRRFDLKLEGRAKAFLDGPRARASGDWKDCFLPCFEGPDMLIHTTPVAD</sequence>
<evidence type="ECO:0000256" key="3">
    <source>
        <dbReference type="ARBA" id="ARBA00010617"/>
    </source>
</evidence>
<comment type="pathway">
    <text evidence="2">Secondary metabolite biosynthesis.</text>
</comment>
<dbReference type="VEuPathDB" id="FungiDB:AGR57_1170"/>
<evidence type="ECO:0000256" key="6">
    <source>
        <dbReference type="ARBA" id="ARBA00023004"/>
    </source>
</evidence>
<evidence type="ECO:0000256" key="2">
    <source>
        <dbReference type="ARBA" id="ARBA00005179"/>
    </source>
</evidence>
<dbReference type="PANTHER" id="PTHR24305">
    <property type="entry name" value="CYTOCHROME P450"/>
    <property type="match status" value="1"/>
</dbReference>
<dbReference type="GO" id="GO:0005506">
    <property type="term" value="F:iron ion binding"/>
    <property type="evidence" value="ECO:0007669"/>
    <property type="project" value="InterPro"/>
</dbReference>